<name>A0A929QXF2_9ACTO</name>
<gene>
    <name evidence="1" type="ORF">HXK03_00380</name>
</gene>
<dbReference type="EMBL" id="JABZFZ010000009">
    <property type="protein sequence ID" value="MBF0939321.1"/>
    <property type="molecule type" value="Genomic_DNA"/>
</dbReference>
<protein>
    <submittedName>
        <fullName evidence="1">Uncharacterized protein</fullName>
    </submittedName>
</protein>
<reference evidence="1" key="1">
    <citation type="submission" date="2020-04" db="EMBL/GenBank/DDBJ databases">
        <title>Deep metagenomics examines the oral microbiome during advanced dental caries in children, revealing novel taxa and co-occurrences with host molecules.</title>
        <authorList>
            <person name="Baker J.L."/>
            <person name="Morton J.T."/>
            <person name="Dinis M."/>
            <person name="Alvarez R."/>
            <person name="Tran N.C."/>
            <person name="Knight R."/>
            <person name="Edlund A."/>
        </authorList>
    </citation>
    <scope>NUCLEOTIDE SEQUENCE</scope>
    <source>
        <strain evidence="1">JCVI_32_bin.64</strain>
    </source>
</reference>
<dbReference type="AlphaFoldDB" id="A0A929QXF2"/>
<proteinExistence type="predicted"/>
<evidence type="ECO:0000313" key="2">
    <source>
        <dbReference type="Proteomes" id="UP000718630"/>
    </source>
</evidence>
<dbReference type="Proteomes" id="UP000718630">
    <property type="component" value="Unassembled WGS sequence"/>
</dbReference>
<evidence type="ECO:0000313" key="1">
    <source>
        <dbReference type="EMBL" id="MBF0939321.1"/>
    </source>
</evidence>
<accession>A0A929QXF2</accession>
<comment type="caution">
    <text evidence="1">The sequence shown here is derived from an EMBL/GenBank/DDBJ whole genome shotgun (WGS) entry which is preliminary data.</text>
</comment>
<organism evidence="1 2">
    <name type="scientific">Schaalia georgiae</name>
    <dbReference type="NCBI Taxonomy" id="52768"/>
    <lineage>
        <taxon>Bacteria</taxon>
        <taxon>Bacillati</taxon>
        <taxon>Actinomycetota</taxon>
        <taxon>Actinomycetes</taxon>
        <taxon>Actinomycetales</taxon>
        <taxon>Actinomycetaceae</taxon>
        <taxon>Schaalia</taxon>
    </lineage>
</organism>
<sequence>MTKTNAARVAVGAALLAVAWWLGSVIDPWGPALAAMLPPELLGEWLLYVAWKERRAA</sequence>